<dbReference type="GeneID" id="4321931"/>
<gene>
    <name evidence="1" type="ORF">ATEG_06594</name>
</gene>
<reference evidence="2" key="1">
    <citation type="submission" date="2005-09" db="EMBL/GenBank/DDBJ databases">
        <title>Annotation of the Aspergillus terreus NIH2624 genome.</title>
        <authorList>
            <person name="Birren B.W."/>
            <person name="Lander E.S."/>
            <person name="Galagan J.E."/>
            <person name="Nusbaum C."/>
            <person name="Devon K."/>
            <person name="Henn M."/>
            <person name="Ma L.-J."/>
            <person name="Jaffe D.B."/>
            <person name="Butler J."/>
            <person name="Alvarez P."/>
            <person name="Gnerre S."/>
            <person name="Grabherr M."/>
            <person name="Kleber M."/>
            <person name="Mauceli E.W."/>
            <person name="Brockman W."/>
            <person name="Rounsley S."/>
            <person name="Young S.K."/>
            <person name="LaButti K."/>
            <person name="Pushparaj V."/>
            <person name="DeCaprio D."/>
            <person name="Crawford M."/>
            <person name="Koehrsen M."/>
            <person name="Engels R."/>
            <person name="Montgomery P."/>
            <person name="Pearson M."/>
            <person name="Howarth C."/>
            <person name="Larson L."/>
            <person name="Luoma S."/>
            <person name="White J."/>
            <person name="Alvarado L."/>
            <person name="Kodira C.D."/>
            <person name="Zeng Q."/>
            <person name="Oleary S."/>
            <person name="Yandava C."/>
            <person name="Denning D.W."/>
            <person name="Nierman W.C."/>
            <person name="Milne T."/>
            <person name="Madden K."/>
        </authorList>
    </citation>
    <scope>NUCLEOTIDE SEQUENCE [LARGE SCALE GENOMIC DNA]</scope>
    <source>
        <strain evidence="2">NIH 2624 / FGSC A1156</strain>
    </source>
</reference>
<dbReference type="AlphaFoldDB" id="Q0CI90"/>
<protein>
    <submittedName>
        <fullName evidence="1">Uncharacterized protein</fullName>
    </submittedName>
</protein>
<dbReference type="HOGENOM" id="CLU_2276918_0_0_1"/>
<evidence type="ECO:0000313" key="2">
    <source>
        <dbReference type="Proteomes" id="UP000007963"/>
    </source>
</evidence>
<dbReference type="EMBL" id="CH476602">
    <property type="protein sequence ID" value="EAU33138.1"/>
    <property type="molecule type" value="Genomic_DNA"/>
</dbReference>
<accession>Q0CI90</accession>
<evidence type="ECO:0000313" key="1">
    <source>
        <dbReference type="EMBL" id="EAU33138.1"/>
    </source>
</evidence>
<dbReference type="RefSeq" id="XP_001215772.1">
    <property type="nucleotide sequence ID" value="XM_001215772.1"/>
</dbReference>
<dbReference type="VEuPathDB" id="FungiDB:ATEG_06594"/>
<dbReference type="Proteomes" id="UP000007963">
    <property type="component" value="Unassembled WGS sequence"/>
</dbReference>
<proteinExistence type="predicted"/>
<organism evidence="1 2">
    <name type="scientific">Aspergillus terreus (strain NIH 2624 / FGSC A1156)</name>
    <dbReference type="NCBI Taxonomy" id="341663"/>
    <lineage>
        <taxon>Eukaryota</taxon>
        <taxon>Fungi</taxon>
        <taxon>Dikarya</taxon>
        <taxon>Ascomycota</taxon>
        <taxon>Pezizomycotina</taxon>
        <taxon>Eurotiomycetes</taxon>
        <taxon>Eurotiomycetidae</taxon>
        <taxon>Eurotiales</taxon>
        <taxon>Aspergillaceae</taxon>
        <taxon>Aspergillus</taxon>
        <taxon>Aspergillus subgen. Circumdati</taxon>
    </lineage>
</organism>
<sequence length="102" mass="11889">MPLPARMHVHHAYEASCQFSPVTSTMDNLSYNRRPSMAYEPEPDHYFAGRPSREIRANKIYTQTYILLQLHLCEVKQRCRLIKVGLFFLNTSSTATNSARRR</sequence>
<name>Q0CI90_ASPTN</name>